<dbReference type="Pfam" id="PF17958">
    <property type="entry name" value="EF-hand_13"/>
    <property type="match status" value="1"/>
</dbReference>
<dbReference type="SUPFAM" id="SSF47473">
    <property type="entry name" value="EF-hand"/>
    <property type="match status" value="2"/>
</dbReference>
<dbReference type="PANTHER" id="PTHR14095">
    <property type="entry name" value="PHOSPHATASE 2A REGULATORY SUBUNIT-RELATED"/>
    <property type="match status" value="1"/>
</dbReference>
<dbReference type="FunFam" id="1.10.238.230:FF:000002">
    <property type="entry name" value="Serine/threonine protein phosphatase 2A regulatory subunit B''alpha"/>
    <property type="match status" value="1"/>
</dbReference>
<feature type="region of interest" description="Disordered" evidence="4">
    <location>
        <begin position="524"/>
        <end position="544"/>
    </location>
</feature>
<dbReference type="CDD" id="cd21504">
    <property type="entry name" value="PPP2R3A_B-like"/>
    <property type="match status" value="1"/>
</dbReference>
<dbReference type="FunCoup" id="A0A6I9QAM4">
    <property type="interactions" value="822"/>
</dbReference>
<dbReference type="GeneID" id="105032926"/>
<dbReference type="GO" id="GO:0000159">
    <property type="term" value="C:protein phosphatase type 2A complex"/>
    <property type="evidence" value="ECO:0007669"/>
    <property type="project" value="TreeGrafter"/>
</dbReference>
<proteinExistence type="predicted"/>
<dbReference type="KEGG" id="egu:105032926"/>
<name>A0A6I9QAM4_ELAGV</name>
<protein>
    <submittedName>
        <fullName evidence="7">Serine/threonine protein phosphatase 2A regulatory subunit B''beta</fullName>
    </submittedName>
</protein>
<dbReference type="InterPro" id="IPR002048">
    <property type="entry name" value="EF_hand_dom"/>
</dbReference>
<dbReference type="GO" id="GO:0005509">
    <property type="term" value="F:calcium ion binding"/>
    <property type="evidence" value="ECO:0007669"/>
    <property type="project" value="InterPro"/>
</dbReference>
<gene>
    <name evidence="7" type="primary">LOC105032926</name>
</gene>
<feature type="region of interest" description="Disordered" evidence="4">
    <location>
        <begin position="91"/>
        <end position="121"/>
    </location>
</feature>
<feature type="domain" description="EF-hand" evidence="5">
    <location>
        <begin position="396"/>
        <end position="431"/>
    </location>
</feature>
<dbReference type="RefSeq" id="XP_010905824.1">
    <property type="nucleotide sequence ID" value="XM_010907522.2"/>
</dbReference>
<organism evidence="6 7">
    <name type="scientific">Elaeis guineensis var. tenera</name>
    <name type="common">Oil palm</name>
    <dbReference type="NCBI Taxonomy" id="51953"/>
    <lineage>
        <taxon>Eukaryota</taxon>
        <taxon>Viridiplantae</taxon>
        <taxon>Streptophyta</taxon>
        <taxon>Embryophyta</taxon>
        <taxon>Tracheophyta</taxon>
        <taxon>Spermatophyta</taxon>
        <taxon>Magnoliopsida</taxon>
        <taxon>Liliopsida</taxon>
        <taxon>Arecaceae</taxon>
        <taxon>Arecoideae</taxon>
        <taxon>Cocoseae</taxon>
        <taxon>Elaeidinae</taxon>
        <taxon>Elaeis</taxon>
    </lineage>
</organism>
<dbReference type="PROSITE" id="PS00018">
    <property type="entry name" value="EF_HAND_1"/>
    <property type="match status" value="1"/>
</dbReference>
<sequence>MVEMDVEVARDIATLDLDLLQLPEVSPMALKQNPAIAEHLYFQWLSLPETLKLVKSLLDDARAGLPLNAPGSSGSANAAAINSLPSMFPAGSAPPLSPRSTSGSPRIMKRGAGPGPSPFGSPLKVVSEPVREVIPQFYFKNGRPPSFELKEQCLSRINRHFYGHLDGLQVQEFKSVTKEICKLPSFFSSVIFRKIDADCIGIVTRDAFVDYWINSNMITMDIATQIFTILKQPDHEYLTQEDFKPVLRELLASHSGLEFLQSTPEFQERYAETVIYRIFYYMNRSGNGRLTLRELKRGNLIAAMQHADEEEDINKVLRYFSYEHFYVIYCKFWELDTDHDFLINKENLIRYGNHALTYRIVDRIFSQVPRKFTSKVEGKMGYEDFVYFILSEEDKSSEPSLEYWFKCIDLDGNGILTPNEMQFFYEEQLHRMECMAQEPVLFEDILCQMIDMIGPENESYLTLRDLKGCKLSGNVFNILFNLNKFMAFETRDPFLIRQEREDPTLTEWDRFAHREYIRLSMEEDGEDVSNGSGDVWDESLEAPF</sequence>
<keyword evidence="3" id="KW-0106">Calcium</keyword>
<dbReference type="InterPro" id="IPR011992">
    <property type="entry name" value="EF-hand-dom_pair"/>
</dbReference>
<evidence type="ECO:0000256" key="3">
    <source>
        <dbReference type="ARBA" id="ARBA00022837"/>
    </source>
</evidence>
<dbReference type="InParanoid" id="A0A6I9QAM4"/>
<evidence type="ECO:0000259" key="5">
    <source>
        <dbReference type="PROSITE" id="PS50222"/>
    </source>
</evidence>
<reference evidence="7" key="1">
    <citation type="submission" date="2025-08" db="UniProtKB">
        <authorList>
            <consortium name="RefSeq"/>
        </authorList>
    </citation>
    <scope>IDENTIFICATION</scope>
</reference>
<dbReference type="PANTHER" id="PTHR14095:SF0">
    <property type="entry name" value="MIP22305P"/>
    <property type="match status" value="1"/>
</dbReference>
<dbReference type="PROSITE" id="PS50222">
    <property type="entry name" value="EF_HAND_2"/>
    <property type="match status" value="1"/>
</dbReference>
<keyword evidence="2" id="KW-0677">Repeat</keyword>
<dbReference type="OrthoDB" id="5586at2759"/>
<dbReference type="Pfam" id="PF13499">
    <property type="entry name" value="EF-hand_7"/>
    <property type="match status" value="1"/>
</dbReference>
<accession>A0A6I9QAM4</accession>
<keyword evidence="6" id="KW-1185">Reference proteome</keyword>
<evidence type="ECO:0000313" key="7">
    <source>
        <dbReference type="RefSeq" id="XP_010905824.1"/>
    </source>
</evidence>
<evidence type="ECO:0000313" key="6">
    <source>
        <dbReference type="Proteomes" id="UP000504607"/>
    </source>
</evidence>
<dbReference type="FunFam" id="1.10.238.10:FF:000067">
    <property type="entry name" value="serine/threonine protein phosphatase 2A regulatory subunit B''beta-like"/>
    <property type="match status" value="1"/>
</dbReference>
<dbReference type="Gene3D" id="1.10.238.10">
    <property type="entry name" value="EF-hand"/>
    <property type="match status" value="1"/>
</dbReference>
<dbReference type="AlphaFoldDB" id="A0A6I9QAM4"/>
<dbReference type="InterPro" id="IPR018247">
    <property type="entry name" value="EF_Hand_1_Ca_BS"/>
</dbReference>
<keyword evidence="1" id="KW-0479">Metal-binding</keyword>
<dbReference type="GO" id="GO:0019888">
    <property type="term" value="F:protein phosphatase regulator activity"/>
    <property type="evidence" value="ECO:0007669"/>
    <property type="project" value="TreeGrafter"/>
</dbReference>
<feature type="compositionally biased region" description="Acidic residues" evidence="4">
    <location>
        <begin position="535"/>
        <end position="544"/>
    </location>
</feature>
<evidence type="ECO:0000256" key="2">
    <source>
        <dbReference type="ARBA" id="ARBA00022737"/>
    </source>
</evidence>
<evidence type="ECO:0000256" key="1">
    <source>
        <dbReference type="ARBA" id="ARBA00022723"/>
    </source>
</evidence>
<dbReference type="FunFam" id="1.10.238.220:FF:000003">
    <property type="entry name" value="Phosphoprotein phosphatase 2A regulatory subunit"/>
    <property type="match status" value="1"/>
</dbReference>
<dbReference type="InterPro" id="IPR041534">
    <property type="entry name" value="EF-hand_13"/>
</dbReference>
<dbReference type="Gene3D" id="1.10.238.220">
    <property type="match status" value="1"/>
</dbReference>
<dbReference type="Gene3D" id="1.10.238.230">
    <property type="match status" value="1"/>
</dbReference>
<evidence type="ECO:0000256" key="4">
    <source>
        <dbReference type="SAM" id="MobiDB-lite"/>
    </source>
</evidence>
<dbReference type="Proteomes" id="UP000504607">
    <property type="component" value="Unplaced"/>
</dbReference>